<dbReference type="PROSITE" id="PS50928">
    <property type="entry name" value="ABC_TM1"/>
    <property type="match status" value="1"/>
</dbReference>
<dbReference type="CDD" id="cd06261">
    <property type="entry name" value="TM_PBP2"/>
    <property type="match status" value="1"/>
</dbReference>
<keyword evidence="5 7" id="KW-1133">Transmembrane helix</keyword>
<dbReference type="GO" id="GO:0005886">
    <property type="term" value="C:plasma membrane"/>
    <property type="evidence" value="ECO:0007669"/>
    <property type="project" value="UniProtKB-SubCell"/>
</dbReference>
<evidence type="ECO:0000256" key="5">
    <source>
        <dbReference type="ARBA" id="ARBA00022989"/>
    </source>
</evidence>
<dbReference type="InterPro" id="IPR035906">
    <property type="entry name" value="MetI-like_sf"/>
</dbReference>
<dbReference type="PANTHER" id="PTHR43744">
    <property type="entry name" value="ABC TRANSPORTER PERMEASE PROTEIN MG189-RELATED-RELATED"/>
    <property type="match status" value="1"/>
</dbReference>
<dbReference type="GO" id="GO:0055085">
    <property type="term" value="P:transmembrane transport"/>
    <property type="evidence" value="ECO:0007669"/>
    <property type="project" value="InterPro"/>
</dbReference>
<feature type="transmembrane region" description="Helical" evidence="7">
    <location>
        <begin position="274"/>
        <end position="291"/>
    </location>
</feature>
<sequence length="306" mass="34440">MSPAAHQAAKPRRRKVKESRGDRIYYAIVYTILILLALIVIYPLYFVVIASFSSADAVLAGRVFLYPVDIDFTGYIRCFERMDIWIGYGNTIYYTISYTVLSVLFTVTAAWALSRKTLPFRKFWMIFFTITMFFGGGLIPFYKVVSDLGLINNPLSVILPGTVSAWNLFMAKTFFQTGVPDSIVEAAELDGANRARLFVSVILPLSMPIVAVLALYYAVGQWNSYFNAMIFLQDSNYYPLQLVLREILIASESTTGGSGETILEQFRLANQLKYVSVIISSLPVFCIYPFVQKFFAQGVMVGSLKD</sequence>
<reference evidence="9" key="1">
    <citation type="journal article" date="2021" name="PeerJ">
        <title>Extensive microbial diversity within the chicken gut microbiome revealed by metagenomics and culture.</title>
        <authorList>
            <person name="Gilroy R."/>
            <person name="Ravi A."/>
            <person name="Getino M."/>
            <person name="Pursley I."/>
            <person name="Horton D.L."/>
            <person name="Alikhan N.F."/>
            <person name="Baker D."/>
            <person name="Gharbi K."/>
            <person name="Hall N."/>
            <person name="Watson M."/>
            <person name="Adriaenssens E.M."/>
            <person name="Foster-Nyarko E."/>
            <person name="Jarju S."/>
            <person name="Secka A."/>
            <person name="Antonio M."/>
            <person name="Oren A."/>
            <person name="Chaudhuri R.R."/>
            <person name="La Ragione R."/>
            <person name="Hildebrand F."/>
            <person name="Pallen M.J."/>
        </authorList>
    </citation>
    <scope>NUCLEOTIDE SEQUENCE</scope>
    <source>
        <strain evidence="9">CHK33-5263</strain>
    </source>
</reference>
<evidence type="ECO:0000259" key="8">
    <source>
        <dbReference type="PROSITE" id="PS50928"/>
    </source>
</evidence>
<keyword evidence="4 7" id="KW-0812">Transmembrane</keyword>
<keyword evidence="3" id="KW-1003">Cell membrane</keyword>
<protein>
    <submittedName>
        <fullName evidence="9">Carbohydrate ABC transporter permease</fullName>
    </submittedName>
</protein>
<evidence type="ECO:0000256" key="3">
    <source>
        <dbReference type="ARBA" id="ARBA00022475"/>
    </source>
</evidence>
<dbReference type="PANTHER" id="PTHR43744:SF9">
    <property type="entry name" value="POLYGALACTURONAN_RHAMNOGALACTURONAN TRANSPORT SYSTEM PERMEASE PROTEIN YTCP"/>
    <property type="match status" value="1"/>
</dbReference>
<evidence type="ECO:0000313" key="9">
    <source>
        <dbReference type="EMBL" id="HIZ24740.1"/>
    </source>
</evidence>
<keyword evidence="2" id="KW-0813">Transport</keyword>
<comment type="caution">
    <text evidence="9">The sequence shown here is derived from an EMBL/GenBank/DDBJ whole genome shotgun (WGS) entry which is preliminary data.</text>
</comment>
<dbReference type="Gene3D" id="1.10.3720.10">
    <property type="entry name" value="MetI-like"/>
    <property type="match status" value="1"/>
</dbReference>
<dbReference type="InterPro" id="IPR000515">
    <property type="entry name" value="MetI-like"/>
</dbReference>
<feature type="transmembrane region" description="Helical" evidence="7">
    <location>
        <begin position="24"/>
        <end position="45"/>
    </location>
</feature>
<evidence type="ECO:0000313" key="10">
    <source>
        <dbReference type="Proteomes" id="UP000824044"/>
    </source>
</evidence>
<feature type="transmembrane region" description="Helical" evidence="7">
    <location>
        <begin position="123"/>
        <end position="142"/>
    </location>
</feature>
<proteinExistence type="predicted"/>
<evidence type="ECO:0000256" key="6">
    <source>
        <dbReference type="ARBA" id="ARBA00023136"/>
    </source>
</evidence>
<feature type="transmembrane region" description="Helical" evidence="7">
    <location>
        <begin position="92"/>
        <end position="111"/>
    </location>
</feature>
<comment type="subcellular location">
    <subcellularLocation>
        <location evidence="1">Cell membrane</location>
        <topology evidence="1">Multi-pass membrane protein</topology>
    </subcellularLocation>
</comment>
<organism evidence="9 10">
    <name type="scientific">Candidatus Gallimonas intestinigallinarum</name>
    <dbReference type="NCBI Taxonomy" id="2838604"/>
    <lineage>
        <taxon>Bacteria</taxon>
        <taxon>Bacillati</taxon>
        <taxon>Bacillota</taxon>
        <taxon>Clostridia</taxon>
        <taxon>Candidatus Gallimonas</taxon>
    </lineage>
</organism>
<accession>A0A9D2DXA5</accession>
<evidence type="ECO:0000256" key="1">
    <source>
        <dbReference type="ARBA" id="ARBA00004651"/>
    </source>
</evidence>
<feature type="transmembrane region" description="Helical" evidence="7">
    <location>
        <begin position="196"/>
        <end position="219"/>
    </location>
</feature>
<feature type="transmembrane region" description="Helical" evidence="7">
    <location>
        <begin position="154"/>
        <end position="175"/>
    </location>
</feature>
<reference evidence="9" key="2">
    <citation type="submission" date="2021-04" db="EMBL/GenBank/DDBJ databases">
        <authorList>
            <person name="Gilroy R."/>
        </authorList>
    </citation>
    <scope>NUCLEOTIDE SEQUENCE</scope>
    <source>
        <strain evidence="9">CHK33-5263</strain>
    </source>
</reference>
<dbReference type="SUPFAM" id="SSF161098">
    <property type="entry name" value="MetI-like"/>
    <property type="match status" value="1"/>
</dbReference>
<dbReference type="Proteomes" id="UP000824044">
    <property type="component" value="Unassembled WGS sequence"/>
</dbReference>
<gene>
    <name evidence="9" type="ORF">H9812_04620</name>
</gene>
<dbReference type="AlphaFoldDB" id="A0A9D2DXA5"/>
<evidence type="ECO:0000256" key="2">
    <source>
        <dbReference type="ARBA" id="ARBA00022448"/>
    </source>
</evidence>
<evidence type="ECO:0000256" key="7">
    <source>
        <dbReference type="SAM" id="Phobius"/>
    </source>
</evidence>
<feature type="domain" description="ABC transmembrane type-1" evidence="8">
    <location>
        <begin position="88"/>
        <end position="284"/>
    </location>
</feature>
<name>A0A9D2DXA5_9FIRM</name>
<evidence type="ECO:0000256" key="4">
    <source>
        <dbReference type="ARBA" id="ARBA00022692"/>
    </source>
</evidence>
<dbReference type="EMBL" id="DXBS01000089">
    <property type="protein sequence ID" value="HIZ24740.1"/>
    <property type="molecule type" value="Genomic_DNA"/>
</dbReference>
<keyword evidence="6 7" id="KW-0472">Membrane</keyword>